<reference evidence="2" key="1">
    <citation type="journal article" date="2023" name="Mol. Phylogenet. Evol.">
        <title>Genome-scale phylogeny and comparative genomics of the fungal order Sordariales.</title>
        <authorList>
            <person name="Hensen N."/>
            <person name="Bonometti L."/>
            <person name="Westerberg I."/>
            <person name="Brannstrom I.O."/>
            <person name="Guillou S."/>
            <person name="Cros-Aarteil S."/>
            <person name="Calhoun S."/>
            <person name="Haridas S."/>
            <person name="Kuo A."/>
            <person name="Mondo S."/>
            <person name="Pangilinan J."/>
            <person name="Riley R."/>
            <person name="LaButti K."/>
            <person name="Andreopoulos B."/>
            <person name="Lipzen A."/>
            <person name="Chen C."/>
            <person name="Yan M."/>
            <person name="Daum C."/>
            <person name="Ng V."/>
            <person name="Clum A."/>
            <person name="Steindorff A."/>
            <person name="Ohm R.A."/>
            <person name="Martin F."/>
            <person name="Silar P."/>
            <person name="Natvig D.O."/>
            <person name="Lalanne C."/>
            <person name="Gautier V."/>
            <person name="Ament-Velasquez S.L."/>
            <person name="Kruys A."/>
            <person name="Hutchinson M.I."/>
            <person name="Powell A.J."/>
            <person name="Barry K."/>
            <person name="Miller A.N."/>
            <person name="Grigoriev I.V."/>
            <person name="Debuchy R."/>
            <person name="Gladieux P."/>
            <person name="Hiltunen Thoren M."/>
            <person name="Johannesson H."/>
        </authorList>
    </citation>
    <scope>NUCLEOTIDE SEQUENCE</scope>
    <source>
        <strain evidence="2">CBS 141.50</strain>
    </source>
</reference>
<reference evidence="2" key="2">
    <citation type="submission" date="2023-05" db="EMBL/GenBank/DDBJ databases">
        <authorList>
            <consortium name="Lawrence Berkeley National Laboratory"/>
            <person name="Steindorff A."/>
            <person name="Hensen N."/>
            <person name="Bonometti L."/>
            <person name="Westerberg I."/>
            <person name="Brannstrom I.O."/>
            <person name="Guillou S."/>
            <person name="Cros-Aarteil S."/>
            <person name="Calhoun S."/>
            <person name="Haridas S."/>
            <person name="Kuo A."/>
            <person name="Mondo S."/>
            <person name="Pangilinan J."/>
            <person name="Riley R."/>
            <person name="Labutti K."/>
            <person name="Andreopoulos B."/>
            <person name="Lipzen A."/>
            <person name="Chen C."/>
            <person name="Yanf M."/>
            <person name="Daum C."/>
            <person name="Ng V."/>
            <person name="Clum A."/>
            <person name="Ohm R."/>
            <person name="Martin F."/>
            <person name="Silar P."/>
            <person name="Natvig D."/>
            <person name="Lalanne C."/>
            <person name="Gautier V."/>
            <person name="Ament-Velasquez S.L."/>
            <person name="Kruys A."/>
            <person name="Hutchinson M.I."/>
            <person name="Powell A.J."/>
            <person name="Barry K."/>
            <person name="Miller A.N."/>
            <person name="Grigoriev I.V."/>
            <person name="Debuchy R."/>
            <person name="Gladieux P."/>
            <person name="Thoren M.H."/>
            <person name="Johannesson H."/>
        </authorList>
    </citation>
    <scope>NUCLEOTIDE SEQUENCE</scope>
    <source>
        <strain evidence="2">CBS 141.50</strain>
    </source>
</reference>
<dbReference type="RefSeq" id="XP_062632466.1">
    <property type="nucleotide sequence ID" value="XM_062782463.1"/>
</dbReference>
<name>A0AAN6UV00_9PEZI</name>
<feature type="chain" id="PRO_5043033300" evidence="1">
    <location>
        <begin position="19"/>
        <end position="380"/>
    </location>
</feature>
<evidence type="ECO:0000313" key="2">
    <source>
        <dbReference type="EMBL" id="KAK4139095.1"/>
    </source>
</evidence>
<evidence type="ECO:0000313" key="3">
    <source>
        <dbReference type="Proteomes" id="UP001302676"/>
    </source>
</evidence>
<dbReference type="Proteomes" id="UP001302676">
    <property type="component" value="Unassembled WGS sequence"/>
</dbReference>
<comment type="caution">
    <text evidence="2">The sequence shown here is derived from an EMBL/GenBank/DDBJ whole genome shotgun (WGS) entry which is preliminary data.</text>
</comment>
<dbReference type="EMBL" id="MU853701">
    <property type="protein sequence ID" value="KAK4139095.1"/>
    <property type="molecule type" value="Genomic_DNA"/>
</dbReference>
<keyword evidence="3" id="KW-1185">Reference proteome</keyword>
<gene>
    <name evidence="2" type="ORF">C8A04DRAFT_33443</name>
</gene>
<dbReference type="GeneID" id="87819076"/>
<proteinExistence type="predicted"/>
<feature type="signal peptide" evidence="1">
    <location>
        <begin position="1"/>
        <end position="18"/>
    </location>
</feature>
<keyword evidence="1" id="KW-0732">Signal</keyword>
<accession>A0AAN6UV00</accession>
<protein>
    <submittedName>
        <fullName evidence="2">Uncharacterized protein</fullName>
    </submittedName>
</protein>
<evidence type="ECO:0000256" key="1">
    <source>
        <dbReference type="SAM" id="SignalP"/>
    </source>
</evidence>
<organism evidence="2 3">
    <name type="scientific">Dichotomopilus funicola</name>
    <dbReference type="NCBI Taxonomy" id="1934379"/>
    <lineage>
        <taxon>Eukaryota</taxon>
        <taxon>Fungi</taxon>
        <taxon>Dikarya</taxon>
        <taxon>Ascomycota</taxon>
        <taxon>Pezizomycotina</taxon>
        <taxon>Sordariomycetes</taxon>
        <taxon>Sordariomycetidae</taxon>
        <taxon>Sordariales</taxon>
        <taxon>Chaetomiaceae</taxon>
        <taxon>Dichotomopilus</taxon>
    </lineage>
</organism>
<sequence length="380" mass="39819">MVGSTLALSLVGFAAVQALPVAKTVEERQIWIGPGSGVFIPGDPNNYPPCFTDVPLNEQPPCLLPPIVGPIEPSTKAKRQATIGGGSTTITPGDGDELPTCLAGIPVNEQPPCLLAPITGPIEPSTKAKRQITIGDGSGTITPGDPELPECLTDVPLNEQPPCFLTPIGGGVNPSTKKRSVVLPPDFTTNPKKAIAELKAELTRLQNKKNKTKQDRQDIAAIKAALKYLATLPGSGSTFTPGKRGFVLPPDFASNPKQVIIELEAELIRLQNKQHKTTEDLQDIAAIKAALTYIAGVTGISAPPGTGSSFTPGKRDGGVDTVACPNLDGAEIAFETLIHSDAKTPEERYAIEQLAAFLKSCGITIVASPDGTYTIIKPSD</sequence>
<dbReference type="AlphaFoldDB" id="A0AAN6UV00"/>